<dbReference type="Proteomes" id="UP000001968">
    <property type="component" value="Chromosome"/>
</dbReference>
<accession>Q0B0L6</accession>
<dbReference type="eggNOG" id="COG4987">
    <property type="taxonomic scope" value="Bacteria"/>
</dbReference>
<gene>
    <name evidence="2" type="ordered locus">Swol_0133</name>
</gene>
<dbReference type="Pfam" id="PF07833">
    <property type="entry name" value="Cu_amine_oxidN1"/>
    <property type="match status" value="1"/>
</dbReference>
<reference evidence="3" key="1">
    <citation type="journal article" date="2010" name="Environ. Microbiol.">
        <title>The genome of Syntrophomonas wolfei: new insights into syntrophic metabolism and biohydrogen production.</title>
        <authorList>
            <person name="Sieber J.R."/>
            <person name="Sims D.R."/>
            <person name="Han C."/>
            <person name="Kim E."/>
            <person name="Lykidis A."/>
            <person name="Lapidus A.L."/>
            <person name="McDonnald E."/>
            <person name="Rohlin L."/>
            <person name="Culley D.E."/>
            <person name="Gunsalus R."/>
            <person name="McInerney M.J."/>
        </authorList>
    </citation>
    <scope>NUCLEOTIDE SEQUENCE [LARGE SCALE GENOMIC DNA]</scope>
    <source>
        <strain evidence="3">DSM 2245B / Goettingen</strain>
    </source>
</reference>
<dbReference type="KEGG" id="swo:Swol_0133"/>
<name>Q0B0L6_SYNWW</name>
<dbReference type="InterPro" id="IPR012854">
    <property type="entry name" value="Cu_amine_oxidase-like_N"/>
</dbReference>
<dbReference type="EMBL" id="CP000448">
    <property type="protein sequence ID" value="ABI67488.1"/>
    <property type="molecule type" value="Genomic_DNA"/>
</dbReference>
<dbReference type="STRING" id="335541.Swol_0133"/>
<dbReference type="Gene3D" id="3.30.457.10">
    <property type="entry name" value="Copper amine oxidase-like, N-terminal domain"/>
    <property type="match status" value="2"/>
</dbReference>
<organism evidence="2 3">
    <name type="scientific">Syntrophomonas wolfei subsp. wolfei (strain DSM 2245B / Goettingen)</name>
    <dbReference type="NCBI Taxonomy" id="335541"/>
    <lineage>
        <taxon>Bacteria</taxon>
        <taxon>Bacillati</taxon>
        <taxon>Bacillota</taxon>
        <taxon>Clostridia</taxon>
        <taxon>Eubacteriales</taxon>
        <taxon>Syntrophomonadaceae</taxon>
        <taxon>Syntrophomonas</taxon>
    </lineage>
</organism>
<sequence length="741" mass="78099">MRLPADFDFGLTVGNDYTLTQIANTDTFGVNGAASTLQIRIPTQANAFSASNSFGNAGITVDVIAKNEIKIKVASDGTQNASLANAVVSDEKTGYFYIQMTSVFVDSSSPSTIEATIEGRAGSPFGDAKIAIAQYGTGITNLTIDSVKTITSAATACDIIRLKEDRPGAFRAGDTIEIKLPSGYKWDTLPTITKSDGPSVYTVPTASTADDGRTLVLTSNQTSNVVTYLLLSGQRVKVDDESIAKFGDVEATVGGTASSAPGSFLVVKYGDYSVKAEAFGDPLTVTAGRVEQEIGKFVIEEGIKESLLGGRTINATLVGGAKWGDLSKIRQDTSNSKNWMAPMNASWAAVGNNGDTIKLTLTANTASTDAIKAVFEKAEIIVSPTAEEEIKIVFSGSANVTGEAVVAKVVKPVTVGIEGTPAQFITGKRSLVLPDIVITESKKEAIDAASTTSTNTNGYTKHTVGATDYYFIDLNGNGTYDPATERLVPAKDALTSTTTANNWLFLEFPVGTACTVPTKVEVVEGDLVLDPSSVSRSVTADGRWYVQVKIKSTSSKPSKVKFSGIKLDVDRTVPEGDVKVYVKGGAVLQTTAAFPGATSIANAVVAQIITPADTVTTSEAKFVIGDSKYTLNGIEKTMDVAPYIKDSRTYMPLRFVAEAMGVTESNIIWDAVGQTVTLMKGDKVVQVKIGSNVLLINGAAVNMDVAPEISNSRTMLPIRFVANAFGADAAWDEATQTVTIK</sequence>
<dbReference type="AlphaFoldDB" id="Q0B0L6"/>
<dbReference type="SUPFAM" id="SSF55383">
    <property type="entry name" value="Copper amine oxidase, domain N"/>
    <property type="match status" value="2"/>
</dbReference>
<keyword evidence="3" id="KW-1185">Reference proteome</keyword>
<dbReference type="HOGENOM" id="CLU_009282_0_0_9"/>
<proteinExistence type="predicted"/>
<evidence type="ECO:0000313" key="3">
    <source>
        <dbReference type="Proteomes" id="UP000001968"/>
    </source>
</evidence>
<dbReference type="InterPro" id="IPR036582">
    <property type="entry name" value="Mao_N_sf"/>
</dbReference>
<protein>
    <recommendedName>
        <fullName evidence="1">Copper amine oxidase-like N-terminal domain-containing protein</fullName>
    </recommendedName>
</protein>
<feature type="domain" description="Copper amine oxidase-like N-terminal" evidence="1">
    <location>
        <begin position="631"/>
        <end position="740"/>
    </location>
</feature>
<evidence type="ECO:0000313" key="2">
    <source>
        <dbReference type="EMBL" id="ABI67488.1"/>
    </source>
</evidence>
<evidence type="ECO:0000259" key="1">
    <source>
        <dbReference type="Pfam" id="PF07833"/>
    </source>
</evidence>